<dbReference type="EMBL" id="AJWZ01011451">
    <property type="protein sequence ID" value="EKC45218.1"/>
    <property type="molecule type" value="Genomic_DNA"/>
</dbReference>
<keyword evidence="1" id="KW-0812">Transmembrane</keyword>
<reference evidence="2" key="1">
    <citation type="journal article" date="2013" name="Environ. Microbiol.">
        <title>Microbiota from the distal guts of lean and obese adolescents exhibit partial functional redundancy besides clear differences in community structure.</title>
        <authorList>
            <person name="Ferrer M."/>
            <person name="Ruiz A."/>
            <person name="Lanza F."/>
            <person name="Haange S.B."/>
            <person name="Oberbach A."/>
            <person name="Till H."/>
            <person name="Bargiela R."/>
            <person name="Campoy C."/>
            <person name="Segura M.T."/>
            <person name="Richter M."/>
            <person name="von Bergen M."/>
            <person name="Seifert J."/>
            <person name="Suarez A."/>
        </authorList>
    </citation>
    <scope>NUCLEOTIDE SEQUENCE</scope>
</reference>
<proteinExistence type="predicted"/>
<feature type="non-terminal residue" evidence="2">
    <location>
        <position position="1"/>
    </location>
</feature>
<organism evidence="2">
    <name type="scientific">human gut metagenome</name>
    <dbReference type="NCBI Taxonomy" id="408170"/>
    <lineage>
        <taxon>unclassified sequences</taxon>
        <taxon>metagenomes</taxon>
        <taxon>organismal metagenomes</taxon>
    </lineage>
</organism>
<sequence>QTPITVLSAIALAMSAVPYIIMTFNVFTVIISALLAAVLVISVVMQIKHE</sequence>
<keyword evidence="1" id="KW-0472">Membrane</keyword>
<gene>
    <name evidence="2" type="ORF">OBE_17011</name>
</gene>
<evidence type="ECO:0000256" key="1">
    <source>
        <dbReference type="SAM" id="Phobius"/>
    </source>
</evidence>
<feature type="transmembrane region" description="Helical" evidence="1">
    <location>
        <begin position="20"/>
        <end position="45"/>
    </location>
</feature>
<name>K1RID8_9ZZZZ</name>
<comment type="caution">
    <text evidence="2">The sequence shown here is derived from an EMBL/GenBank/DDBJ whole genome shotgun (WGS) entry which is preliminary data.</text>
</comment>
<protein>
    <submittedName>
        <fullName evidence="2">Uncharacterized protein</fullName>
    </submittedName>
</protein>
<evidence type="ECO:0000313" key="2">
    <source>
        <dbReference type="EMBL" id="EKC45218.1"/>
    </source>
</evidence>
<keyword evidence="1" id="KW-1133">Transmembrane helix</keyword>
<accession>K1RID8</accession>
<dbReference type="AlphaFoldDB" id="K1RID8"/>